<gene>
    <name evidence="3" type="ORF">C5O25_00725</name>
</gene>
<dbReference type="EMBL" id="PUBV01000001">
    <property type="protein sequence ID" value="PWB09762.1"/>
    <property type="molecule type" value="Genomic_DNA"/>
</dbReference>
<keyword evidence="4" id="KW-1185">Reference proteome</keyword>
<evidence type="ECO:0008006" key="5">
    <source>
        <dbReference type="Google" id="ProtNLM"/>
    </source>
</evidence>
<dbReference type="Pfam" id="PF16584">
    <property type="entry name" value="LolA_2"/>
    <property type="match status" value="1"/>
</dbReference>
<feature type="signal peptide" evidence="2">
    <location>
        <begin position="1"/>
        <end position="34"/>
    </location>
</feature>
<name>A0A2V1J337_9BACT</name>
<evidence type="ECO:0000313" key="3">
    <source>
        <dbReference type="EMBL" id="PWB09762.1"/>
    </source>
</evidence>
<protein>
    <recommendedName>
        <fullName evidence="5">Outer membrane lipoprotein carrier protein LolA</fullName>
    </recommendedName>
</protein>
<dbReference type="Proteomes" id="UP000244925">
    <property type="component" value="Unassembled WGS sequence"/>
</dbReference>
<dbReference type="Gene3D" id="2.50.20.10">
    <property type="entry name" value="Lipoprotein localisation LolA/LolB/LppX"/>
    <property type="match status" value="1"/>
</dbReference>
<proteinExistence type="predicted"/>
<dbReference type="SUPFAM" id="SSF89392">
    <property type="entry name" value="Prokaryotic lipoproteins and lipoprotein localization factors"/>
    <property type="match status" value="1"/>
</dbReference>
<accession>A0A2V1J337</accession>
<organism evidence="3 4">
    <name type="scientific">Paramuribaculum intestinale</name>
    <dbReference type="NCBI Taxonomy" id="2094151"/>
    <lineage>
        <taxon>Bacteria</taxon>
        <taxon>Pseudomonadati</taxon>
        <taxon>Bacteroidota</taxon>
        <taxon>Bacteroidia</taxon>
        <taxon>Bacteroidales</taxon>
        <taxon>Muribaculaceae</taxon>
        <taxon>Paramuribaculum</taxon>
    </lineage>
</organism>
<comment type="caution">
    <text evidence="3">The sequence shown here is derived from an EMBL/GenBank/DDBJ whole genome shotgun (WGS) entry which is preliminary data.</text>
</comment>
<reference evidence="4" key="1">
    <citation type="submission" date="2018-02" db="EMBL/GenBank/DDBJ databases">
        <authorList>
            <person name="Clavel T."/>
            <person name="Strowig T."/>
        </authorList>
    </citation>
    <scope>NUCLEOTIDE SEQUENCE [LARGE SCALE GENOMIC DNA]</scope>
    <source>
        <strain evidence="4">DSM 100764</strain>
    </source>
</reference>
<evidence type="ECO:0000256" key="2">
    <source>
        <dbReference type="SAM" id="SignalP"/>
    </source>
</evidence>
<dbReference type="InterPro" id="IPR029046">
    <property type="entry name" value="LolA/LolB/LppX"/>
</dbReference>
<keyword evidence="1 2" id="KW-0732">Signal</keyword>
<sequence length="218" mass="23197">MPSTNSRPKTFIHIMHKIILSLIAALLSITAVNAANPQADALLRQAADKLRNAKSVSATCAINSDGHSTQARIIMSGRRFRIESPGYATWFDGRTQWTYSASTGEVTVTEPTAGELAESNPLSVIEAFTSAYNSSITSAAGDTRRISMKARRSDAEISSAEVTLNARTTLPVSIDLTYASGQKVAVSIEAISTGGALPSSTFTFDKAHYPGATINDLR</sequence>
<evidence type="ECO:0000256" key="1">
    <source>
        <dbReference type="ARBA" id="ARBA00022729"/>
    </source>
</evidence>
<feature type="chain" id="PRO_5016092622" description="Outer membrane lipoprotein carrier protein LolA" evidence="2">
    <location>
        <begin position="35"/>
        <end position="218"/>
    </location>
</feature>
<dbReference type="InterPro" id="IPR004564">
    <property type="entry name" value="OM_lipoprot_carrier_LolA-like"/>
</dbReference>
<dbReference type="CDD" id="cd16325">
    <property type="entry name" value="LolA"/>
    <property type="match status" value="1"/>
</dbReference>
<evidence type="ECO:0000313" key="4">
    <source>
        <dbReference type="Proteomes" id="UP000244925"/>
    </source>
</evidence>
<dbReference type="AlphaFoldDB" id="A0A2V1J337"/>